<dbReference type="SMART" id="SM00868">
    <property type="entry name" value="zf-AD"/>
    <property type="match status" value="1"/>
</dbReference>
<reference evidence="11" key="1">
    <citation type="journal article" date="2015" name="Proc. Natl. Acad. Sci. U.S.A.">
        <title>Genome sequence of the Asian Tiger mosquito, Aedes albopictus, reveals insights into its biology, genetics, and evolution.</title>
        <authorList>
            <person name="Chen X.G."/>
            <person name="Jiang X."/>
            <person name="Gu J."/>
            <person name="Xu M."/>
            <person name="Wu Y."/>
            <person name="Deng Y."/>
            <person name="Zhang C."/>
            <person name="Bonizzoni M."/>
            <person name="Dermauw W."/>
            <person name="Vontas J."/>
            <person name="Armbruster P."/>
            <person name="Huang X."/>
            <person name="Yang Y."/>
            <person name="Zhang H."/>
            <person name="He W."/>
            <person name="Peng H."/>
            <person name="Liu Y."/>
            <person name="Wu K."/>
            <person name="Chen J."/>
            <person name="Lirakis M."/>
            <person name="Topalis P."/>
            <person name="Van Leeuwen T."/>
            <person name="Hall A.B."/>
            <person name="Jiang X."/>
            <person name="Thorpe C."/>
            <person name="Mueller R.L."/>
            <person name="Sun C."/>
            <person name="Waterhouse R.M."/>
            <person name="Yan G."/>
            <person name="Tu Z.J."/>
            <person name="Fang X."/>
            <person name="James A.A."/>
        </authorList>
    </citation>
    <scope>NUCLEOTIDE SEQUENCE [LARGE SCALE GENOMIC DNA]</scope>
    <source>
        <strain evidence="11">Foshan</strain>
    </source>
</reference>
<dbReference type="SMART" id="SM00355">
    <property type="entry name" value="ZnF_C2H2"/>
    <property type="match status" value="11"/>
</dbReference>
<accession>A0ABM1Z738</accession>
<reference evidence="10" key="2">
    <citation type="submission" date="2025-05" db="UniProtKB">
        <authorList>
            <consortium name="EnsemblMetazoa"/>
        </authorList>
    </citation>
    <scope>IDENTIFICATION</scope>
    <source>
        <strain evidence="10">Foshan</strain>
    </source>
</reference>
<feature type="domain" description="C2H2-type" evidence="8">
    <location>
        <begin position="278"/>
        <end position="300"/>
    </location>
</feature>
<dbReference type="Gene3D" id="3.40.1800.20">
    <property type="match status" value="1"/>
</dbReference>
<dbReference type="Proteomes" id="UP000069940">
    <property type="component" value="Unassembled WGS sequence"/>
</dbReference>
<protein>
    <recommendedName>
        <fullName evidence="12">Transcription factor grauzone</fullName>
    </recommendedName>
</protein>
<keyword evidence="11" id="KW-1185">Reference proteome</keyword>
<evidence type="ECO:0000313" key="11">
    <source>
        <dbReference type="Proteomes" id="UP000069940"/>
    </source>
</evidence>
<dbReference type="Gene3D" id="3.30.160.60">
    <property type="entry name" value="Classic Zinc Finger"/>
    <property type="match status" value="6"/>
</dbReference>
<feature type="domain" description="C2H2-type" evidence="8">
    <location>
        <begin position="334"/>
        <end position="361"/>
    </location>
</feature>
<evidence type="ECO:0000256" key="5">
    <source>
        <dbReference type="PROSITE-ProRule" id="PRU00042"/>
    </source>
</evidence>
<dbReference type="SUPFAM" id="SSF57667">
    <property type="entry name" value="beta-beta-alpha zinc fingers"/>
    <property type="match status" value="5"/>
</dbReference>
<evidence type="ECO:0000256" key="3">
    <source>
        <dbReference type="ARBA" id="ARBA00022771"/>
    </source>
</evidence>
<dbReference type="PANTHER" id="PTHR24409">
    <property type="entry name" value="ZINC FINGER PROTEIN 142"/>
    <property type="match status" value="1"/>
</dbReference>
<evidence type="ECO:0000256" key="1">
    <source>
        <dbReference type="ARBA" id="ARBA00022723"/>
    </source>
</evidence>
<dbReference type="Pfam" id="PF13912">
    <property type="entry name" value="zf-C2H2_6"/>
    <property type="match status" value="1"/>
</dbReference>
<dbReference type="Pfam" id="PF00096">
    <property type="entry name" value="zf-C2H2"/>
    <property type="match status" value="5"/>
</dbReference>
<feature type="domain" description="C2H2-type" evidence="8">
    <location>
        <begin position="449"/>
        <end position="477"/>
    </location>
</feature>
<evidence type="ECO:0000259" key="8">
    <source>
        <dbReference type="PROSITE" id="PS50157"/>
    </source>
</evidence>
<feature type="binding site" evidence="6">
    <location>
        <position position="53"/>
    </location>
    <ligand>
        <name>Zn(2+)</name>
        <dbReference type="ChEBI" id="CHEBI:29105"/>
    </ligand>
</feature>
<dbReference type="PROSITE" id="PS00028">
    <property type="entry name" value="ZINC_FINGER_C2H2_1"/>
    <property type="match status" value="7"/>
</dbReference>
<evidence type="ECO:0000256" key="4">
    <source>
        <dbReference type="ARBA" id="ARBA00022833"/>
    </source>
</evidence>
<dbReference type="SUPFAM" id="SSF57716">
    <property type="entry name" value="Glucocorticoid receptor-like (DNA-binding domain)"/>
    <property type="match status" value="1"/>
</dbReference>
<proteinExistence type="predicted"/>
<dbReference type="InterPro" id="IPR012934">
    <property type="entry name" value="Znf_AD"/>
</dbReference>
<dbReference type="InterPro" id="IPR013087">
    <property type="entry name" value="Znf_C2H2_type"/>
</dbReference>
<dbReference type="PANTHER" id="PTHR24409:SF295">
    <property type="entry name" value="AZ2-RELATED"/>
    <property type="match status" value="1"/>
</dbReference>
<evidence type="ECO:0000256" key="7">
    <source>
        <dbReference type="SAM" id="MobiDB-lite"/>
    </source>
</evidence>
<dbReference type="PROSITE" id="PS51915">
    <property type="entry name" value="ZAD"/>
    <property type="match status" value="1"/>
</dbReference>
<dbReference type="RefSeq" id="XP_019933182.3">
    <property type="nucleotide sequence ID" value="XM_020077623.3"/>
</dbReference>
<keyword evidence="1 6" id="KW-0479">Metal-binding</keyword>
<keyword evidence="3 5" id="KW-0863">Zinc-finger</keyword>
<keyword evidence="2" id="KW-0677">Repeat</keyword>
<feature type="binding site" evidence="6">
    <location>
        <position position="56"/>
    </location>
    <ligand>
        <name>Zn(2+)</name>
        <dbReference type="ChEBI" id="CHEBI:29105"/>
    </ligand>
</feature>
<feature type="region of interest" description="Disordered" evidence="7">
    <location>
        <begin position="111"/>
        <end position="130"/>
    </location>
</feature>
<dbReference type="Pfam" id="PF07776">
    <property type="entry name" value="zf-AD"/>
    <property type="match status" value="1"/>
</dbReference>
<keyword evidence="4 6" id="KW-0862">Zinc</keyword>
<dbReference type="EnsemblMetazoa" id="AALFPA23_015667.R22833">
    <property type="protein sequence ID" value="AALFPA23_015667.P22833"/>
    <property type="gene ID" value="AALFPA23_015667"/>
</dbReference>
<feature type="binding site" evidence="6">
    <location>
        <position position="14"/>
    </location>
    <ligand>
        <name>Zn(2+)</name>
        <dbReference type="ChEBI" id="CHEBI:29105"/>
    </ligand>
</feature>
<evidence type="ECO:0000256" key="2">
    <source>
        <dbReference type="ARBA" id="ARBA00022737"/>
    </source>
</evidence>
<feature type="binding site" evidence="6">
    <location>
        <position position="11"/>
    </location>
    <ligand>
        <name>Zn(2+)</name>
        <dbReference type="ChEBI" id="CHEBI:29105"/>
    </ligand>
</feature>
<name>A0ABM1Z738_AEDAL</name>
<evidence type="ECO:0000256" key="6">
    <source>
        <dbReference type="PROSITE-ProRule" id="PRU01263"/>
    </source>
</evidence>
<evidence type="ECO:0008006" key="12">
    <source>
        <dbReference type="Google" id="ProtNLM"/>
    </source>
</evidence>
<feature type="domain" description="C2H2-type" evidence="8">
    <location>
        <begin position="303"/>
        <end position="331"/>
    </location>
</feature>
<dbReference type="PROSITE" id="PS50157">
    <property type="entry name" value="ZINC_FINGER_C2H2_2"/>
    <property type="match status" value="6"/>
</dbReference>
<feature type="compositionally biased region" description="Polar residues" evidence="7">
    <location>
        <begin position="115"/>
        <end position="127"/>
    </location>
</feature>
<feature type="domain" description="C2H2-type" evidence="8">
    <location>
        <begin position="421"/>
        <end position="448"/>
    </location>
</feature>
<feature type="domain" description="C2H2-type" evidence="8">
    <location>
        <begin position="224"/>
        <end position="252"/>
    </location>
</feature>
<feature type="domain" description="ZAD" evidence="9">
    <location>
        <begin position="9"/>
        <end position="80"/>
    </location>
</feature>
<organism evidence="10 11">
    <name type="scientific">Aedes albopictus</name>
    <name type="common">Asian tiger mosquito</name>
    <name type="synonym">Stegomyia albopicta</name>
    <dbReference type="NCBI Taxonomy" id="7160"/>
    <lineage>
        <taxon>Eukaryota</taxon>
        <taxon>Metazoa</taxon>
        <taxon>Ecdysozoa</taxon>
        <taxon>Arthropoda</taxon>
        <taxon>Hexapoda</taxon>
        <taxon>Insecta</taxon>
        <taxon>Pterygota</taxon>
        <taxon>Neoptera</taxon>
        <taxon>Endopterygota</taxon>
        <taxon>Diptera</taxon>
        <taxon>Nematocera</taxon>
        <taxon>Culicoidea</taxon>
        <taxon>Culicidae</taxon>
        <taxon>Culicinae</taxon>
        <taxon>Aedini</taxon>
        <taxon>Aedes</taxon>
        <taxon>Stegomyia</taxon>
    </lineage>
</organism>
<dbReference type="EnsemblMetazoa" id="AALFPA23_015667.R22836">
    <property type="protein sequence ID" value="AALFPA23_015667.P22836"/>
    <property type="gene ID" value="AALFPA23_015667"/>
</dbReference>
<evidence type="ECO:0000259" key="9">
    <source>
        <dbReference type="PROSITE" id="PS51915"/>
    </source>
</evidence>
<dbReference type="InterPro" id="IPR036236">
    <property type="entry name" value="Znf_C2H2_sf"/>
</dbReference>
<evidence type="ECO:0000313" key="10">
    <source>
        <dbReference type="EnsemblMetazoa" id="AALFPA23_015667.P22833"/>
    </source>
</evidence>
<dbReference type="RefSeq" id="XP_062710175.1">
    <property type="nucleotide sequence ID" value="XM_062854191.1"/>
</dbReference>
<dbReference type="GeneID" id="109623140"/>
<sequence length="498" mass="57997">MATSSSVDDTCRLCLDPAVESYTTIENPAMKNILENVFCFPIEFKEGLTSSVCQICSNTITEFYEYSEKVRQHQTLLEAAAAKFMLDETPFPVDIKIELDSDTELRQILKKEPSSPLSNTAPSNSLPETLATKKVLPESDDIPDFIDKMLRKKKEDENDRYIREHITLSCELCGTVTPTFRELRYHFMDTHQRQDAYTKCCGKKLRGKPFLLEHIRYHLDSNAFRCEECKKAFTTEKALEVHKASKHSTDRIHKCQRCPRAYASLALLESHMLRHGKHECVKCRKCFMNKSALDEHMKRHMPRPCPQCQKMFVNQSTLKKHIAKSHDKVEPQNYVCDQCGMNFKGHHALKRHMIKHSGIEVPKIQCMTCGRWLKEPYYKNHMETVHGNRERVHECDICHRMYPHPIALQNHKSKAHIEPRHQCEFCGKTFIQKDRWQDHLTSHTGALKHSCEYCGAPYRTRSTVLKHIRVKHVAEWAEKKQRYLKLLPEVKVEEASST</sequence>